<gene>
    <name evidence="11" type="ORF">FE251_12150</name>
</gene>
<evidence type="ECO:0000256" key="7">
    <source>
        <dbReference type="ARBA" id="ARBA00023295"/>
    </source>
</evidence>
<keyword evidence="4 10" id="KW-0378">Hydrolase</keyword>
<dbReference type="InterPro" id="IPR017853">
    <property type="entry name" value="GH"/>
</dbReference>
<dbReference type="PRINTS" id="PR00131">
    <property type="entry name" value="GLHYDRLASE1"/>
</dbReference>
<dbReference type="PROSITE" id="PS00572">
    <property type="entry name" value="GLYCOSYL_HYDROL_F1_1"/>
    <property type="match status" value="1"/>
</dbReference>
<dbReference type="EMBL" id="CP040899">
    <property type="protein sequence ID" value="QDB80049.1"/>
    <property type="molecule type" value="Genomic_DNA"/>
</dbReference>
<dbReference type="RefSeq" id="WP_139948931.1">
    <property type="nucleotide sequence ID" value="NZ_CP040899.1"/>
</dbReference>
<name>A0ABX5VNF9_9MICO</name>
<evidence type="ECO:0000256" key="3">
    <source>
        <dbReference type="ARBA" id="ARBA00012744"/>
    </source>
</evidence>
<dbReference type="NCBIfam" id="TIGR03356">
    <property type="entry name" value="BGL"/>
    <property type="match status" value="1"/>
</dbReference>
<dbReference type="InterPro" id="IPR017736">
    <property type="entry name" value="Glyco_hydro_1_beta-glucosidase"/>
</dbReference>
<dbReference type="Proteomes" id="UP000313948">
    <property type="component" value="Chromosome"/>
</dbReference>
<evidence type="ECO:0000256" key="10">
    <source>
        <dbReference type="RuleBase" id="RU361175"/>
    </source>
</evidence>
<dbReference type="PANTHER" id="PTHR10353">
    <property type="entry name" value="GLYCOSYL HYDROLASE"/>
    <property type="match status" value="1"/>
</dbReference>
<proteinExistence type="inferred from homology"/>
<accession>A0ABX5VNF9</accession>
<evidence type="ECO:0000256" key="2">
    <source>
        <dbReference type="ARBA" id="ARBA00010838"/>
    </source>
</evidence>
<dbReference type="Gene3D" id="3.20.20.80">
    <property type="entry name" value="Glycosidases"/>
    <property type="match status" value="1"/>
</dbReference>
<feature type="active site" description="Nucleophile" evidence="9">
    <location>
        <position position="368"/>
    </location>
</feature>
<keyword evidence="12" id="KW-1185">Reference proteome</keyword>
<comment type="catalytic activity">
    <reaction evidence="1 10">
        <text>Hydrolysis of terminal, non-reducing beta-D-glucosyl residues with release of beta-D-glucose.</text>
        <dbReference type="EC" id="3.2.1.21"/>
    </reaction>
</comment>
<evidence type="ECO:0000256" key="9">
    <source>
        <dbReference type="PROSITE-ProRule" id="PRU10055"/>
    </source>
</evidence>
<reference evidence="11 12" key="1">
    <citation type="submission" date="2019-05" db="EMBL/GenBank/DDBJ databases">
        <title>Georgenia *** sp. nov., and Georgenia *** sp. nov., isolated from the intestinal contents of plateau pika (Ochotona curzoniae) in the Qinghai-Tibet plateau of China.</title>
        <authorList>
            <person name="Tian Z."/>
        </authorList>
    </citation>
    <scope>NUCLEOTIDE SEQUENCE [LARGE SCALE GENOMIC DNA]</scope>
    <source>
        <strain evidence="11 12">Z294</strain>
    </source>
</reference>
<sequence length="486" mass="52816">MWEDFRWGAATAAYQVEGAAGEDGRGPSIWDTFAHTPGKVLGGDTGDVAADHYHRWQEDVALMAALGLQSYRLSVSWSRVQPGGRGPLNPAGVAFYRRLLDELVAHDIAPVVTLYHWDLPQELEDAGGWPNRETAYAFAEYARLMARELGDRVALWTTLNEPWCSAFLGYASGVHAPGRTEPAAALAAAHHLNLAHGLATQAIRAELGEHTPVSAALNVHVTHPADPESAADLEAVAQINAVGNHVFLGPMLDGSYPTRLLRDTAHVTDWSFVEPGDLTTARQRMDVLGVNYYSTQLVRRYGGDGPAPRADGHGASSASPWVGADSVEFLPVAPPHTAMGWNVAPEALEELLLALDNAYPDQPLLVTENGAAYEDVVAPDGRIHDQARVAYYRDHIAAVLRAREAGVDVRGYTAWSLMDNFEWGYGYSKRFGIVRVDYETLERTPKDSALWYREVIRTGRLPGVEEAAALPVLGAGDVRAAQSSDR</sequence>
<dbReference type="PANTHER" id="PTHR10353:SF36">
    <property type="entry name" value="LP05116P"/>
    <property type="match status" value="1"/>
</dbReference>
<evidence type="ECO:0000256" key="4">
    <source>
        <dbReference type="ARBA" id="ARBA00022801"/>
    </source>
</evidence>
<keyword evidence="8" id="KW-0624">Polysaccharide degradation</keyword>
<evidence type="ECO:0000313" key="11">
    <source>
        <dbReference type="EMBL" id="QDB80049.1"/>
    </source>
</evidence>
<keyword evidence="7 10" id="KW-0326">Glycosidase</keyword>
<evidence type="ECO:0000256" key="1">
    <source>
        <dbReference type="ARBA" id="ARBA00000448"/>
    </source>
</evidence>
<dbReference type="PROSITE" id="PS00653">
    <property type="entry name" value="GLYCOSYL_HYDROL_F1_2"/>
    <property type="match status" value="1"/>
</dbReference>
<protein>
    <recommendedName>
        <fullName evidence="3 10">Beta-glucosidase</fullName>
        <ecNumber evidence="3 10">3.2.1.21</ecNumber>
    </recommendedName>
</protein>
<comment type="similarity">
    <text evidence="2 10">Belongs to the glycosyl hydrolase 1 family.</text>
</comment>
<dbReference type="InterPro" id="IPR018120">
    <property type="entry name" value="Glyco_hydro_1_AS"/>
</dbReference>
<dbReference type="InterPro" id="IPR001360">
    <property type="entry name" value="Glyco_hydro_1"/>
</dbReference>
<keyword evidence="6" id="KW-0119">Carbohydrate metabolism</keyword>
<evidence type="ECO:0000313" key="12">
    <source>
        <dbReference type="Proteomes" id="UP000313948"/>
    </source>
</evidence>
<dbReference type="InterPro" id="IPR033132">
    <property type="entry name" value="GH_1_N_CS"/>
</dbReference>
<organism evidence="11 12">
    <name type="scientific">Georgenia wutianyii</name>
    <dbReference type="NCBI Taxonomy" id="2585135"/>
    <lineage>
        <taxon>Bacteria</taxon>
        <taxon>Bacillati</taxon>
        <taxon>Actinomycetota</taxon>
        <taxon>Actinomycetes</taxon>
        <taxon>Micrococcales</taxon>
        <taxon>Bogoriellaceae</taxon>
        <taxon>Georgenia</taxon>
    </lineage>
</organism>
<dbReference type="Pfam" id="PF00232">
    <property type="entry name" value="Glyco_hydro_1"/>
    <property type="match status" value="1"/>
</dbReference>
<evidence type="ECO:0000256" key="5">
    <source>
        <dbReference type="ARBA" id="ARBA00023001"/>
    </source>
</evidence>
<dbReference type="EC" id="3.2.1.21" evidence="3 10"/>
<dbReference type="SUPFAM" id="SSF51445">
    <property type="entry name" value="(Trans)glycosidases"/>
    <property type="match status" value="1"/>
</dbReference>
<evidence type="ECO:0000256" key="6">
    <source>
        <dbReference type="ARBA" id="ARBA00023277"/>
    </source>
</evidence>
<dbReference type="GO" id="GO:0004565">
    <property type="term" value="F:beta-galactosidase activity"/>
    <property type="evidence" value="ECO:0007669"/>
    <property type="project" value="UniProtKB-EC"/>
</dbReference>
<evidence type="ECO:0000256" key="8">
    <source>
        <dbReference type="ARBA" id="ARBA00023326"/>
    </source>
</evidence>
<keyword evidence="5" id="KW-0136">Cellulose degradation</keyword>